<dbReference type="SUPFAM" id="SSF51182">
    <property type="entry name" value="RmlC-like cupins"/>
    <property type="match status" value="1"/>
</dbReference>
<dbReference type="Proteomes" id="UP000612899">
    <property type="component" value="Unassembled WGS sequence"/>
</dbReference>
<dbReference type="InterPro" id="IPR014710">
    <property type="entry name" value="RmlC-like_jellyroll"/>
</dbReference>
<dbReference type="Gene3D" id="2.60.120.10">
    <property type="entry name" value="Jelly Rolls"/>
    <property type="match status" value="1"/>
</dbReference>
<evidence type="ECO:0000313" key="3">
    <source>
        <dbReference type="Proteomes" id="UP000612899"/>
    </source>
</evidence>
<dbReference type="EMBL" id="BONY01000017">
    <property type="protein sequence ID" value="GIH05167.1"/>
    <property type="molecule type" value="Genomic_DNA"/>
</dbReference>
<dbReference type="RefSeq" id="WP_203909037.1">
    <property type="nucleotide sequence ID" value="NZ_BONY01000017.1"/>
</dbReference>
<comment type="caution">
    <text evidence="2">The sequence shown here is derived from an EMBL/GenBank/DDBJ whole genome shotgun (WGS) entry which is preliminary data.</text>
</comment>
<organism evidence="2 3">
    <name type="scientific">Rhizocola hellebori</name>
    <dbReference type="NCBI Taxonomy" id="1392758"/>
    <lineage>
        <taxon>Bacteria</taxon>
        <taxon>Bacillati</taxon>
        <taxon>Actinomycetota</taxon>
        <taxon>Actinomycetes</taxon>
        <taxon>Micromonosporales</taxon>
        <taxon>Micromonosporaceae</taxon>
        <taxon>Rhizocola</taxon>
    </lineage>
</organism>
<dbReference type="InterPro" id="IPR013096">
    <property type="entry name" value="Cupin_2"/>
</dbReference>
<proteinExistence type="predicted"/>
<feature type="domain" description="Cupin type-2" evidence="1">
    <location>
        <begin position="33"/>
        <end position="95"/>
    </location>
</feature>
<gene>
    <name evidence="2" type="ORF">Rhe02_32340</name>
</gene>
<name>A0A8J3Q8H8_9ACTN</name>
<evidence type="ECO:0000259" key="1">
    <source>
        <dbReference type="Pfam" id="PF07883"/>
    </source>
</evidence>
<sequence>MLIHRFDRAGDAQRLSSWPVLNAPFDGEFCIVKAHSAVLRHAHREYELLVAVAGEAVVESKVEQIIVHRGDVVHFTPFVDHRVINGSDRDFEMFSMLWSRDLCDRFLRRHLDMVTRGADRWAG</sequence>
<evidence type="ECO:0000313" key="2">
    <source>
        <dbReference type="EMBL" id="GIH05167.1"/>
    </source>
</evidence>
<dbReference type="AlphaFoldDB" id="A0A8J3Q8H8"/>
<dbReference type="Pfam" id="PF07883">
    <property type="entry name" value="Cupin_2"/>
    <property type="match status" value="1"/>
</dbReference>
<dbReference type="InterPro" id="IPR011051">
    <property type="entry name" value="RmlC_Cupin_sf"/>
</dbReference>
<keyword evidence="3" id="KW-1185">Reference proteome</keyword>
<reference evidence="2" key="1">
    <citation type="submission" date="2021-01" db="EMBL/GenBank/DDBJ databases">
        <title>Whole genome shotgun sequence of Rhizocola hellebori NBRC 109834.</title>
        <authorList>
            <person name="Komaki H."/>
            <person name="Tamura T."/>
        </authorList>
    </citation>
    <scope>NUCLEOTIDE SEQUENCE</scope>
    <source>
        <strain evidence="2">NBRC 109834</strain>
    </source>
</reference>
<accession>A0A8J3Q8H8</accession>
<protein>
    <recommendedName>
        <fullName evidence="1">Cupin type-2 domain-containing protein</fullName>
    </recommendedName>
</protein>